<dbReference type="InterPro" id="IPR050305">
    <property type="entry name" value="Small_GTPase_Rab"/>
</dbReference>
<protein>
    <submittedName>
        <fullName evidence="6">Ras-related protein Rab-1A</fullName>
    </submittedName>
</protein>
<sequence>MRKQHYSSVKLINVGDISVGKSGLNNTYVYGVMDYPHHHRFVPIFVKKLITIDDITLNLDIWDTGGQEKFNAFNISYYRTNGVMLVYDITNRDSFDNLRDSWYKEVRRYSEKHTQCILVGNKCDLESKRAVESSTGKEFADSLNIPFIETSAKENINVEQAFVLLAAMIVKKLPEVESERKDIILLDGERRETNNSRCYC</sequence>
<keyword evidence="5" id="KW-0636">Prenylation</keyword>
<dbReference type="PROSITE" id="PS51420">
    <property type="entry name" value="RHO"/>
    <property type="match status" value="1"/>
</dbReference>
<dbReference type="InterPro" id="IPR001806">
    <property type="entry name" value="Small_GTPase"/>
</dbReference>
<evidence type="ECO:0000313" key="6">
    <source>
        <dbReference type="EMBL" id="KAI6655965.1"/>
    </source>
</evidence>
<dbReference type="PRINTS" id="PR00449">
    <property type="entry name" value="RASTRNSFRMNG"/>
</dbReference>
<dbReference type="SMART" id="SM00173">
    <property type="entry name" value="RAS"/>
    <property type="match status" value="1"/>
</dbReference>
<reference evidence="6 7" key="1">
    <citation type="journal article" date="2023" name="BMC Biol.">
        <title>The compact genome of the sponge Oopsacas minuta (Hexactinellida) is lacking key metazoan core genes.</title>
        <authorList>
            <person name="Santini S."/>
            <person name="Schenkelaars Q."/>
            <person name="Jourda C."/>
            <person name="Duchesne M."/>
            <person name="Belahbib H."/>
            <person name="Rocher C."/>
            <person name="Selva M."/>
            <person name="Riesgo A."/>
            <person name="Vervoort M."/>
            <person name="Leys S.P."/>
            <person name="Kodjabachian L."/>
            <person name="Le Bivic A."/>
            <person name="Borchiellini C."/>
            <person name="Claverie J.M."/>
            <person name="Renard E."/>
        </authorList>
    </citation>
    <scope>NUCLEOTIDE SEQUENCE [LARGE SCALE GENOMIC DNA]</scope>
    <source>
        <strain evidence="6">SPO-2</strain>
    </source>
</reference>
<dbReference type="Gene3D" id="3.40.50.300">
    <property type="entry name" value="P-loop containing nucleotide triphosphate hydrolases"/>
    <property type="match status" value="1"/>
</dbReference>
<dbReference type="EMBL" id="JAKMXF010000166">
    <property type="protein sequence ID" value="KAI6655965.1"/>
    <property type="molecule type" value="Genomic_DNA"/>
</dbReference>
<evidence type="ECO:0000256" key="1">
    <source>
        <dbReference type="ARBA" id="ARBA00006270"/>
    </source>
</evidence>
<comment type="caution">
    <text evidence="6">The sequence shown here is derived from an EMBL/GenBank/DDBJ whole genome shotgun (WGS) entry which is preliminary data.</text>
</comment>
<keyword evidence="7" id="KW-1185">Reference proteome</keyword>
<dbReference type="SUPFAM" id="SSF52540">
    <property type="entry name" value="P-loop containing nucleoside triphosphate hydrolases"/>
    <property type="match status" value="1"/>
</dbReference>
<dbReference type="InterPro" id="IPR005225">
    <property type="entry name" value="Small_GTP-bd"/>
</dbReference>
<evidence type="ECO:0000313" key="7">
    <source>
        <dbReference type="Proteomes" id="UP001165289"/>
    </source>
</evidence>
<dbReference type="InterPro" id="IPR027417">
    <property type="entry name" value="P-loop_NTPase"/>
</dbReference>
<dbReference type="PROSITE" id="PS51419">
    <property type="entry name" value="RAB"/>
    <property type="match status" value="1"/>
</dbReference>
<evidence type="ECO:0000256" key="2">
    <source>
        <dbReference type="ARBA" id="ARBA00022741"/>
    </source>
</evidence>
<organism evidence="6 7">
    <name type="scientific">Oopsacas minuta</name>
    <dbReference type="NCBI Taxonomy" id="111878"/>
    <lineage>
        <taxon>Eukaryota</taxon>
        <taxon>Metazoa</taxon>
        <taxon>Porifera</taxon>
        <taxon>Hexactinellida</taxon>
        <taxon>Hexasterophora</taxon>
        <taxon>Lyssacinosida</taxon>
        <taxon>Leucopsacidae</taxon>
        <taxon>Oopsacas</taxon>
    </lineage>
</organism>
<dbReference type="Pfam" id="PF00071">
    <property type="entry name" value="Ras"/>
    <property type="match status" value="1"/>
</dbReference>
<comment type="similarity">
    <text evidence="1">Belongs to the small GTPase superfamily. Rab family.</text>
</comment>
<dbReference type="SMART" id="SM00174">
    <property type="entry name" value="RHO"/>
    <property type="match status" value="1"/>
</dbReference>
<dbReference type="AlphaFoldDB" id="A0AAV7K4D8"/>
<dbReference type="PANTHER" id="PTHR47980">
    <property type="entry name" value="LD44762P"/>
    <property type="match status" value="1"/>
</dbReference>
<dbReference type="Proteomes" id="UP001165289">
    <property type="component" value="Unassembled WGS sequence"/>
</dbReference>
<evidence type="ECO:0000256" key="3">
    <source>
        <dbReference type="ARBA" id="ARBA00023134"/>
    </source>
</evidence>
<evidence type="ECO:0000256" key="4">
    <source>
        <dbReference type="ARBA" id="ARBA00023288"/>
    </source>
</evidence>
<dbReference type="CDD" id="cd00154">
    <property type="entry name" value="Rab"/>
    <property type="match status" value="1"/>
</dbReference>
<evidence type="ECO:0000256" key="5">
    <source>
        <dbReference type="ARBA" id="ARBA00023289"/>
    </source>
</evidence>
<name>A0AAV7K4D8_9METZ</name>
<keyword evidence="4" id="KW-0449">Lipoprotein</keyword>
<dbReference type="NCBIfam" id="TIGR00231">
    <property type="entry name" value="small_GTP"/>
    <property type="match status" value="1"/>
</dbReference>
<accession>A0AAV7K4D8</accession>
<proteinExistence type="inferred from homology"/>
<dbReference type="FunFam" id="3.40.50.300:FF:001447">
    <property type="entry name" value="Ras-related protein Rab-1B"/>
    <property type="match status" value="1"/>
</dbReference>
<dbReference type="GO" id="GO:0005525">
    <property type="term" value="F:GTP binding"/>
    <property type="evidence" value="ECO:0007669"/>
    <property type="project" value="UniProtKB-KW"/>
</dbReference>
<keyword evidence="2" id="KW-0547">Nucleotide-binding</keyword>
<dbReference type="GO" id="GO:0003924">
    <property type="term" value="F:GTPase activity"/>
    <property type="evidence" value="ECO:0007669"/>
    <property type="project" value="InterPro"/>
</dbReference>
<dbReference type="SMART" id="SM00175">
    <property type="entry name" value="RAB"/>
    <property type="match status" value="1"/>
</dbReference>
<dbReference type="PROSITE" id="PS51421">
    <property type="entry name" value="RAS"/>
    <property type="match status" value="1"/>
</dbReference>
<gene>
    <name evidence="6" type="ORF">LOD99_1699</name>
</gene>
<keyword evidence="3" id="KW-0342">GTP-binding</keyword>